<dbReference type="Proteomes" id="UP000237347">
    <property type="component" value="Unassembled WGS sequence"/>
</dbReference>
<organism evidence="1 2">
    <name type="scientific">Quercus suber</name>
    <name type="common">Cork oak</name>
    <dbReference type="NCBI Taxonomy" id="58331"/>
    <lineage>
        <taxon>Eukaryota</taxon>
        <taxon>Viridiplantae</taxon>
        <taxon>Streptophyta</taxon>
        <taxon>Embryophyta</taxon>
        <taxon>Tracheophyta</taxon>
        <taxon>Spermatophyta</taxon>
        <taxon>Magnoliopsida</taxon>
        <taxon>eudicotyledons</taxon>
        <taxon>Gunneridae</taxon>
        <taxon>Pentapetalae</taxon>
        <taxon>rosids</taxon>
        <taxon>fabids</taxon>
        <taxon>Fagales</taxon>
        <taxon>Fagaceae</taxon>
        <taxon>Quercus</taxon>
    </lineage>
</organism>
<gene>
    <name evidence="1" type="ORF">CFP56_029110</name>
</gene>
<keyword evidence="2" id="KW-1185">Reference proteome</keyword>
<comment type="caution">
    <text evidence="1">The sequence shown here is derived from an EMBL/GenBank/DDBJ whole genome shotgun (WGS) entry which is preliminary data.</text>
</comment>
<protein>
    <submittedName>
        <fullName evidence="1">Uncharacterized protein</fullName>
    </submittedName>
</protein>
<dbReference type="EMBL" id="PKMF04000004">
    <property type="protein sequence ID" value="KAK7860902.1"/>
    <property type="molecule type" value="Genomic_DNA"/>
</dbReference>
<accession>A0AAW0MBQ8</accession>
<dbReference type="AlphaFoldDB" id="A0AAW0MBQ8"/>
<evidence type="ECO:0000313" key="2">
    <source>
        <dbReference type="Proteomes" id="UP000237347"/>
    </source>
</evidence>
<reference evidence="1 2" key="1">
    <citation type="journal article" date="2018" name="Sci. Data">
        <title>The draft genome sequence of cork oak.</title>
        <authorList>
            <person name="Ramos A.M."/>
            <person name="Usie A."/>
            <person name="Barbosa P."/>
            <person name="Barros P.M."/>
            <person name="Capote T."/>
            <person name="Chaves I."/>
            <person name="Simoes F."/>
            <person name="Abreu I."/>
            <person name="Carrasquinho I."/>
            <person name="Faro C."/>
            <person name="Guimaraes J.B."/>
            <person name="Mendonca D."/>
            <person name="Nobrega F."/>
            <person name="Rodrigues L."/>
            <person name="Saibo N.J.M."/>
            <person name="Varela M.C."/>
            <person name="Egas C."/>
            <person name="Matos J."/>
            <person name="Miguel C.M."/>
            <person name="Oliveira M.M."/>
            <person name="Ricardo C.P."/>
            <person name="Goncalves S."/>
        </authorList>
    </citation>
    <scope>NUCLEOTIDE SEQUENCE [LARGE SCALE GENOMIC DNA]</scope>
    <source>
        <strain evidence="2">cv. HL8</strain>
    </source>
</reference>
<evidence type="ECO:0000313" key="1">
    <source>
        <dbReference type="EMBL" id="KAK7860902.1"/>
    </source>
</evidence>
<name>A0AAW0MBQ8_QUESU</name>
<sequence>MAEELEELWKKLSFTEEEVDDVELGRGSTKAAIERGKYYAVLKVLTHRSISLDALRKNLRMSRTRETWIVIGSKLGQVLDVILNHGLKDCYNSPAKALQNNGELQYGAWLRGEPMRRGNKDLLRLGKEGGLEGGGVTRARSEMEKTYLAETEVVSW</sequence>
<proteinExistence type="predicted"/>